<proteinExistence type="predicted"/>
<sequence>MKITFAKFTDEPHMLMRRYRVWLEDEMEEEGGFWWNCMMDENQCLFDPNYPNEERDTLQWFIDHGYKVEEL</sequence>
<accession>A0A6J5NY80</accession>
<dbReference type="EMBL" id="LR796725">
    <property type="protein sequence ID" value="CAB4161988.1"/>
    <property type="molecule type" value="Genomic_DNA"/>
</dbReference>
<gene>
    <name evidence="1" type="ORF">UFOVP775_6</name>
</gene>
<protein>
    <submittedName>
        <fullName evidence="1">Uncharacterized protein</fullName>
    </submittedName>
</protein>
<evidence type="ECO:0000313" key="1">
    <source>
        <dbReference type="EMBL" id="CAB4161988.1"/>
    </source>
</evidence>
<reference evidence="1" key="1">
    <citation type="submission" date="2020-04" db="EMBL/GenBank/DDBJ databases">
        <authorList>
            <person name="Chiriac C."/>
            <person name="Salcher M."/>
            <person name="Ghai R."/>
            <person name="Kavagutti S V."/>
        </authorList>
    </citation>
    <scope>NUCLEOTIDE SEQUENCE</scope>
</reference>
<organism evidence="1">
    <name type="scientific">uncultured Caudovirales phage</name>
    <dbReference type="NCBI Taxonomy" id="2100421"/>
    <lineage>
        <taxon>Viruses</taxon>
        <taxon>Duplodnaviria</taxon>
        <taxon>Heunggongvirae</taxon>
        <taxon>Uroviricota</taxon>
        <taxon>Caudoviricetes</taxon>
        <taxon>Peduoviridae</taxon>
        <taxon>Maltschvirus</taxon>
        <taxon>Maltschvirus maltsch</taxon>
    </lineage>
</organism>
<name>A0A6J5NY80_9CAUD</name>